<comment type="caution">
    <text evidence="1">The sequence shown here is derived from an EMBL/GenBank/DDBJ whole genome shotgun (WGS) entry which is preliminary data.</text>
</comment>
<dbReference type="AlphaFoldDB" id="A0A101FU64"/>
<dbReference type="EMBL" id="LGFT01000026">
    <property type="protein sequence ID" value="KUK44379.1"/>
    <property type="molecule type" value="Genomic_DNA"/>
</dbReference>
<evidence type="ECO:0000313" key="1">
    <source>
        <dbReference type="EMBL" id="KUK44379.1"/>
    </source>
</evidence>
<dbReference type="Proteomes" id="UP000057043">
    <property type="component" value="Unassembled WGS sequence"/>
</dbReference>
<protein>
    <submittedName>
        <fullName evidence="1">Uncharacterized protein</fullName>
    </submittedName>
</protein>
<dbReference type="PATRIC" id="fig|301375.7.peg.1048"/>
<name>A0A101FU64_9EURY</name>
<organism evidence="1 2">
    <name type="scientific">Methanothrix harundinacea</name>
    <dbReference type="NCBI Taxonomy" id="301375"/>
    <lineage>
        <taxon>Archaea</taxon>
        <taxon>Methanobacteriati</taxon>
        <taxon>Methanobacteriota</taxon>
        <taxon>Stenosarchaea group</taxon>
        <taxon>Methanomicrobia</taxon>
        <taxon>Methanotrichales</taxon>
        <taxon>Methanotrichaceae</taxon>
        <taxon>Methanothrix</taxon>
    </lineage>
</organism>
<reference evidence="1 2" key="1">
    <citation type="journal article" date="2015" name="MBio">
        <title>Genome-Resolved Metagenomic Analysis Reveals Roles for Candidate Phyla and Other Microbial Community Members in Biogeochemical Transformations in Oil Reservoirs.</title>
        <authorList>
            <person name="Hu P."/>
            <person name="Tom L."/>
            <person name="Singh A."/>
            <person name="Thomas B.C."/>
            <person name="Baker B.J."/>
            <person name="Piceno Y.M."/>
            <person name="Andersen G.L."/>
            <person name="Banfield J.F."/>
        </authorList>
    </citation>
    <scope>NUCLEOTIDE SEQUENCE [LARGE SCALE GENOMIC DNA]</scope>
    <source>
        <strain evidence="1">57_489</strain>
    </source>
</reference>
<sequence>MFIRTVIVLSFVALLVASVSAYGVEPVSVGGDFGISWLKNLPSPPKTSIDDGGGLWSWGGAPSGMTVVNGSLVPEDDDNDEIDLADIEWLWTELRGPPVMLNKTRGPMDFLYPFYSDDPWFLSQHYERLILVPEDYYD</sequence>
<evidence type="ECO:0000313" key="2">
    <source>
        <dbReference type="Proteomes" id="UP000057043"/>
    </source>
</evidence>
<gene>
    <name evidence="1" type="ORF">XD72_1218</name>
</gene>
<proteinExistence type="predicted"/>
<accession>A0A101FU64</accession>